<feature type="compositionally biased region" description="Low complexity" evidence="3">
    <location>
        <begin position="44"/>
        <end position="58"/>
    </location>
</feature>
<organism evidence="5 6">
    <name type="scientific">Ajellomyces dermatitidis (strain ER-3 / ATCC MYA-2586)</name>
    <name type="common">Blastomyces dermatitidis</name>
    <dbReference type="NCBI Taxonomy" id="559297"/>
    <lineage>
        <taxon>Eukaryota</taxon>
        <taxon>Fungi</taxon>
        <taxon>Dikarya</taxon>
        <taxon>Ascomycota</taxon>
        <taxon>Pezizomycotina</taxon>
        <taxon>Eurotiomycetes</taxon>
        <taxon>Eurotiomycetidae</taxon>
        <taxon>Onygenales</taxon>
        <taxon>Ajellomycetaceae</taxon>
        <taxon>Blastomyces</taxon>
    </lineage>
</organism>
<accession>A0ABM9YHY6</accession>
<feature type="coiled-coil region" evidence="2">
    <location>
        <begin position="98"/>
        <end position="132"/>
    </location>
</feature>
<evidence type="ECO:0000259" key="4">
    <source>
        <dbReference type="Pfam" id="PF08614"/>
    </source>
</evidence>
<dbReference type="Proteomes" id="UP000002039">
    <property type="component" value="Unassembled WGS sequence"/>
</dbReference>
<feature type="region of interest" description="Disordered" evidence="3">
    <location>
        <begin position="37"/>
        <end position="94"/>
    </location>
</feature>
<keyword evidence="2" id="KW-0175">Coiled coil</keyword>
<feature type="coiled-coil region" evidence="2">
    <location>
        <begin position="168"/>
        <end position="202"/>
    </location>
</feature>
<keyword evidence="6" id="KW-1185">Reference proteome</keyword>
<evidence type="ECO:0000313" key="5">
    <source>
        <dbReference type="EMBL" id="EEQ90095.1"/>
    </source>
</evidence>
<dbReference type="EMBL" id="EQ999977">
    <property type="protein sequence ID" value="EEQ90095.1"/>
    <property type="molecule type" value="Genomic_DNA"/>
</dbReference>
<evidence type="ECO:0000313" key="6">
    <source>
        <dbReference type="Proteomes" id="UP000002039"/>
    </source>
</evidence>
<feature type="domain" description="Autophagy-related protein 16" evidence="4">
    <location>
        <begin position="7"/>
        <end position="215"/>
    </location>
</feature>
<sequence>MSNWQEEYFLALGVRDAREQANASLYDAYTRLADRTSHLHQQHPSHPSSAPTTPSTQHRTGSPAGIDNKNKKPNPTSKHQHQQHQHQHHHGTDTDALLSAARKDLSEAQRSRTELADKLAKTSAELDKLRRKTNGDARRIEALVAERALLLTRVKDRDEELRGKAKLLDNVQTELVSLNLQFNMAEERSKKLETENKELVDRWMARMGQEAEAMNKASKFS</sequence>
<reference evidence="6" key="1">
    <citation type="journal article" date="2015" name="PLoS Genet.">
        <title>The dynamic genome and transcriptome of the human fungal pathogen Blastomyces and close relative Emmonsia.</title>
        <authorList>
            <person name="Munoz J.F."/>
            <person name="Gauthier G.M."/>
            <person name="Desjardins C.A."/>
            <person name="Gallo J.E."/>
            <person name="Holder J."/>
            <person name="Sullivan T.D."/>
            <person name="Marty A.J."/>
            <person name="Carmen J.C."/>
            <person name="Chen Z."/>
            <person name="Ding L."/>
            <person name="Gujja S."/>
            <person name="Magrini V."/>
            <person name="Misas E."/>
            <person name="Mitreva M."/>
            <person name="Priest M."/>
            <person name="Saif S."/>
            <person name="Whiston E.A."/>
            <person name="Young S."/>
            <person name="Zeng Q."/>
            <person name="Goldman W.E."/>
            <person name="Mardis E.R."/>
            <person name="Taylor J.W."/>
            <person name="McEwen J.G."/>
            <person name="Clay O.K."/>
            <person name="Klein B.S."/>
            <person name="Cuomo C.A."/>
        </authorList>
    </citation>
    <scope>NUCLEOTIDE SEQUENCE [LARGE SCALE GENOMIC DNA]</scope>
    <source>
        <strain evidence="6">ER-3 / ATCC MYA-2586</strain>
    </source>
</reference>
<comment type="similarity">
    <text evidence="1">Belongs to the ATG16 family.</text>
</comment>
<name>A0ABM9YHY6_AJEDR</name>
<dbReference type="CDD" id="cd22887">
    <property type="entry name" value="Atg16_CCD"/>
    <property type="match status" value="1"/>
</dbReference>
<proteinExistence type="inferred from homology"/>
<gene>
    <name evidence="5" type="ORF">BDCG_05215</name>
</gene>
<dbReference type="Pfam" id="PF08614">
    <property type="entry name" value="ATG16"/>
    <property type="match status" value="1"/>
</dbReference>
<protein>
    <submittedName>
        <fullName evidence="5">Atg16p</fullName>
    </submittedName>
</protein>
<evidence type="ECO:0000256" key="3">
    <source>
        <dbReference type="SAM" id="MobiDB-lite"/>
    </source>
</evidence>
<evidence type="ECO:0000256" key="2">
    <source>
        <dbReference type="SAM" id="Coils"/>
    </source>
</evidence>
<feature type="compositionally biased region" description="Basic residues" evidence="3">
    <location>
        <begin position="78"/>
        <end position="89"/>
    </location>
</feature>
<dbReference type="GeneID" id="69027253"/>
<dbReference type="RefSeq" id="XP_045276888.1">
    <property type="nucleotide sequence ID" value="XM_045420877.1"/>
</dbReference>
<dbReference type="InterPro" id="IPR013923">
    <property type="entry name" value="Autophagy-rel_prot_16_dom"/>
</dbReference>
<evidence type="ECO:0000256" key="1">
    <source>
        <dbReference type="ARBA" id="ARBA00005331"/>
    </source>
</evidence>
<dbReference type="Gene3D" id="1.20.5.170">
    <property type="match status" value="1"/>
</dbReference>